<feature type="region of interest" description="Disordered" evidence="1">
    <location>
        <begin position="181"/>
        <end position="205"/>
    </location>
</feature>
<evidence type="ECO:0000313" key="2">
    <source>
        <dbReference type="EMBL" id="KAK4498004.1"/>
    </source>
</evidence>
<comment type="caution">
    <text evidence="2">The sequence shown here is derived from an EMBL/GenBank/DDBJ whole genome shotgun (WGS) entry which is preliminary data.</text>
</comment>
<feature type="region of interest" description="Disordered" evidence="1">
    <location>
        <begin position="1"/>
        <end position="21"/>
    </location>
</feature>
<name>A0ABR0E9B4_ZASCE</name>
<evidence type="ECO:0000256" key="1">
    <source>
        <dbReference type="SAM" id="MobiDB-lite"/>
    </source>
</evidence>
<feature type="compositionally biased region" description="Polar residues" evidence="1">
    <location>
        <begin position="1"/>
        <end position="10"/>
    </location>
</feature>
<proteinExistence type="predicted"/>
<organism evidence="2 3">
    <name type="scientific">Zasmidium cellare</name>
    <name type="common">Wine cellar mold</name>
    <name type="synonym">Racodium cellare</name>
    <dbReference type="NCBI Taxonomy" id="395010"/>
    <lineage>
        <taxon>Eukaryota</taxon>
        <taxon>Fungi</taxon>
        <taxon>Dikarya</taxon>
        <taxon>Ascomycota</taxon>
        <taxon>Pezizomycotina</taxon>
        <taxon>Dothideomycetes</taxon>
        <taxon>Dothideomycetidae</taxon>
        <taxon>Mycosphaerellales</taxon>
        <taxon>Mycosphaerellaceae</taxon>
        <taxon>Zasmidium</taxon>
    </lineage>
</organism>
<sequence length="479" mass="54344">MQSSKSIRPSTQDHESPMPEHACSTAAEAFRILDEKPLAPIVKLEEYYQRLLVNPDPEVISRMISPILAEIDKATKQTTSEGFIRWEGDTIAILDGRKFKFDKCDDAFDFALGSREHIMNQLGDYALPMVKTVLPLALNSQPEVSLIPFFLPYPKYLNRFATNRNRSQYDRITQKYSVSIMQSSTEPGASPPSTPPPPYSPPTPEHFCSTAAEALELVNRLRLCPYDIFEQKYDTILNSKPAVMVLHAREIGDAYNRADEQAHSTDYCPRMEASSTVFYAGHSFKFDMFGAGQEFITKLRHEQLKKGFAVAKRTSSHQNSNDTVALTFIMQLSTSTSSSTPANASQFTASTEHYCTTLDYAHAIVRQQCKKPVDAYEAKWYNILRSNDPIPESVQKTTVEELRKVKGEIESWKFAHYEQGQDVIYAGHKFKFSEIQSAQQFAKEAENHQSSEHTRLMGRINAFMVRFSGENYEAIGRIY</sequence>
<evidence type="ECO:0000313" key="3">
    <source>
        <dbReference type="Proteomes" id="UP001305779"/>
    </source>
</evidence>
<feature type="compositionally biased region" description="Pro residues" evidence="1">
    <location>
        <begin position="189"/>
        <end position="204"/>
    </location>
</feature>
<protein>
    <submittedName>
        <fullName evidence="2">Uncharacterized protein</fullName>
    </submittedName>
</protein>
<accession>A0ABR0E9B4</accession>
<reference evidence="2 3" key="1">
    <citation type="journal article" date="2023" name="G3 (Bethesda)">
        <title>A chromosome-level genome assembly of Zasmidium syzygii isolated from banana leaves.</title>
        <authorList>
            <person name="van Westerhoven A.C."/>
            <person name="Mehrabi R."/>
            <person name="Talebi R."/>
            <person name="Steentjes M.B.F."/>
            <person name="Corcolon B."/>
            <person name="Chong P.A."/>
            <person name="Kema G.H.J."/>
            <person name="Seidl M.F."/>
        </authorList>
    </citation>
    <scope>NUCLEOTIDE SEQUENCE [LARGE SCALE GENOMIC DNA]</scope>
    <source>
        <strain evidence="2 3">P124</strain>
    </source>
</reference>
<dbReference type="Proteomes" id="UP001305779">
    <property type="component" value="Unassembled WGS sequence"/>
</dbReference>
<gene>
    <name evidence="2" type="ORF">PRZ48_010660</name>
</gene>
<keyword evidence="3" id="KW-1185">Reference proteome</keyword>
<dbReference type="EMBL" id="JAXOVC010000008">
    <property type="protein sequence ID" value="KAK4498004.1"/>
    <property type="molecule type" value="Genomic_DNA"/>
</dbReference>